<proteinExistence type="inferred from homology"/>
<sequence length="808" mass="89625">MPLHRLLNEIAALPAIDAHCHPLLSNVDESRVPFLSIVSEAEGDALKYTTDTLVFKRAIREISKCLNTEPSIKAIVEARESITPPLYLKGILEETKIHSLLVDDGLIIPGVSTIPHTEVPSTHPSKRIFRLEMYAESAFKESLETPILLNNSKNFDLKSNRTAVEQSVHKRWQNQFTHKIQSAECVAFKSIAAYRYGLQDLHVADEGRELEKEIAEAIDRFKPDNEYVAGRASEFRLEGPAFVRQVVQLGLDVAEERGLPVQFHVGIGDRDLDLAKANPLLLRPLFEKWRKVKFVLLHVYPFAREAAYLASVYENVYVDFGLADLVLSADGENASIPLIIPVAALNLNARLGQTTTIRELLHLAPTSKIQFSTDAHFHPEGILLGSKWGRKALAEVLNESVEAGELDFDEAVDVARDILFGNANRIYGLGWAVEEKGREENFIEQPRDVGETTDTFVKNGVKAVRVTWVDISNLTRTKLIPATHFASIASTGISVVSAVMGFPMTHDVVAIPTKTINVTTDAKLVPDLSTLKQLPYHPNHAVVLGTFRDGSGRESGGCARVSSHEVECTLRGLFVDRFDKPNANQSTLHRLLSHLQKTYNLTLQAGFELEFTLLTTSGDPVDSTNYAEWGALSPKVAAVLDEIVEYLEAQGIEVELFHPESAGGQFEVVLRYGRARWMGDAVVLARQNKEAPLRGLKDNVEYKAMDGTANPYLALAALLAAGLHGLESKLELPPPVNVDPSTLPESERPDRLPTKFMNALVNFERDEELRKRLGEEIVDCFVAVKGTEAELHSNMRFEDARDAVMSKF</sequence>
<name>A0AAD5S4S9_9FUNG</name>
<dbReference type="Gene3D" id="3.20.20.140">
    <property type="entry name" value="Metal-dependent hydrolases"/>
    <property type="match status" value="1"/>
</dbReference>
<evidence type="ECO:0000256" key="1">
    <source>
        <dbReference type="ARBA" id="ARBA00021364"/>
    </source>
</evidence>
<dbReference type="PANTHER" id="PTHR43383:SF2">
    <property type="entry name" value="AMIDOHYDROLASE 2 FAMILY PROTEIN"/>
    <property type="match status" value="1"/>
</dbReference>
<evidence type="ECO:0000259" key="3">
    <source>
        <dbReference type="SMART" id="SM01230"/>
    </source>
</evidence>
<dbReference type="SUPFAM" id="SSF54368">
    <property type="entry name" value="Glutamine synthetase, N-terminal domain"/>
    <property type="match status" value="1"/>
</dbReference>
<dbReference type="SUPFAM" id="SSF51556">
    <property type="entry name" value="Metallo-dependent hydrolases"/>
    <property type="match status" value="1"/>
</dbReference>
<dbReference type="Pfam" id="PF00120">
    <property type="entry name" value="Gln-synt_C"/>
    <property type="match status" value="2"/>
</dbReference>
<evidence type="ECO:0000313" key="5">
    <source>
        <dbReference type="Proteomes" id="UP001212841"/>
    </source>
</evidence>
<comment type="caution">
    <text evidence="4">The sequence shown here is derived from an EMBL/GenBank/DDBJ whole genome shotgun (WGS) entry which is preliminary data.</text>
</comment>
<protein>
    <recommendedName>
        <fullName evidence="1">Glutamine synthetase</fullName>
    </recommendedName>
</protein>
<dbReference type="PANTHER" id="PTHR43383">
    <property type="entry name" value="NODULIN 6"/>
    <property type="match status" value="1"/>
</dbReference>
<feature type="domain" description="GS catalytic" evidence="3">
    <location>
        <begin position="581"/>
        <end position="722"/>
    </location>
</feature>
<dbReference type="Pfam" id="PF04909">
    <property type="entry name" value="Amidohydro_2"/>
    <property type="match status" value="1"/>
</dbReference>
<dbReference type="InterPro" id="IPR036651">
    <property type="entry name" value="Gln_synt_N_sf"/>
</dbReference>
<organism evidence="4 5">
    <name type="scientific">Rhizophlyctis rosea</name>
    <dbReference type="NCBI Taxonomy" id="64517"/>
    <lineage>
        <taxon>Eukaryota</taxon>
        <taxon>Fungi</taxon>
        <taxon>Fungi incertae sedis</taxon>
        <taxon>Chytridiomycota</taxon>
        <taxon>Chytridiomycota incertae sedis</taxon>
        <taxon>Chytridiomycetes</taxon>
        <taxon>Rhizophlyctidales</taxon>
        <taxon>Rhizophlyctidaceae</taxon>
        <taxon>Rhizophlyctis</taxon>
    </lineage>
</organism>
<evidence type="ECO:0000313" key="4">
    <source>
        <dbReference type="EMBL" id="KAJ3039061.1"/>
    </source>
</evidence>
<comment type="similarity">
    <text evidence="2">Belongs to the glutamine synthetase family.</text>
</comment>
<dbReference type="EMBL" id="JADGJD010001670">
    <property type="protein sequence ID" value="KAJ3039061.1"/>
    <property type="molecule type" value="Genomic_DNA"/>
</dbReference>
<accession>A0AAD5S4S9</accession>
<gene>
    <name evidence="4" type="ORF">HK097_002949</name>
</gene>
<evidence type="ECO:0000256" key="2">
    <source>
        <dbReference type="RuleBase" id="RU000384"/>
    </source>
</evidence>
<dbReference type="InterPro" id="IPR032466">
    <property type="entry name" value="Metal_Hydrolase"/>
</dbReference>
<dbReference type="Gene3D" id="3.30.590.10">
    <property type="entry name" value="Glutamine synthetase/guanido kinase, catalytic domain"/>
    <property type="match status" value="1"/>
</dbReference>
<dbReference type="GO" id="GO:0006542">
    <property type="term" value="P:glutamine biosynthetic process"/>
    <property type="evidence" value="ECO:0007669"/>
    <property type="project" value="InterPro"/>
</dbReference>
<dbReference type="GO" id="GO:0016787">
    <property type="term" value="F:hydrolase activity"/>
    <property type="evidence" value="ECO:0007669"/>
    <property type="project" value="InterPro"/>
</dbReference>
<dbReference type="Proteomes" id="UP001212841">
    <property type="component" value="Unassembled WGS sequence"/>
</dbReference>
<reference evidence="4" key="1">
    <citation type="submission" date="2020-05" db="EMBL/GenBank/DDBJ databases">
        <title>Phylogenomic resolution of chytrid fungi.</title>
        <authorList>
            <person name="Stajich J.E."/>
            <person name="Amses K."/>
            <person name="Simmons R."/>
            <person name="Seto K."/>
            <person name="Myers J."/>
            <person name="Bonds A."/>
            <person name="Quandt C.A."/>
            <person name="Barry K."/>
            <person name="Liu P."/>
            <person name="Grigoriev I."/>
            <person name="Longcore J.E."/>
            <person name="James T.Y."/>
        </authorList>
    </citation>
    <scope>NUCLEOTIDE SEQUENCE</scope>
    <source>
        <strain evidence="4">JEL0318</strain>
    </source>
</reference>
<dbReference type="SUPFAM" id="SSF55931">
    <property type="entry name" value="Glutamine synthetase/guanido kinase"/>
    <property type="match status" value="1"/>
</dbReference>
<dbReference type="InterPro" id="IPR006680">
    <property type="entry name" value="Amidohydro-rel"/>
</dbReference>
<keyword evidence="5" id="KW-1185">Reference proteome</keyword>
<dbReference type="Gene3D" id="3.10.20.70">
    <property type="entry name" value="Glutamine synthetase, N-terminal domain"/>
    <property type="match status" value="1"/>
</dbReference>
<dbReference type="SMART" id="SM01230">
    <property type="entry name" value="Gln-synt_C"/>
    <property type="match status" value="1"/>
</dbReference>
<dbReference type="InterPro" id="IPR014746">
    <property type="entry name" value="Gln_synth/guanido_kin_cat_dom"/>
</dbReference>
<dbReference type="GO" id="GO:0004356">
    <property type="term" value="F:glutamine synthetase activity"/>
    <property type="evidence" value="ECO:0007669"/>
    <property type="project" value="InterPro"/>
</dbReference>
<dbReference type="AlphaFoldDB" id="A0AAD5S4S9"/>
<dbReference type="InterPro" id="IPR008146">
    <property type="entry name" value="Gln_synth_cat_dom"/>
</dbReference>